<dbReference type="Gene3D" id="2.120.10.80">
    <property type="entry name" value="Kelch-type beta propeller"/>
    <property type="match status" value="2"/>
</dbReference>
<reference evidence="3 6" key="1">
    <citation type="submission" date="2024-01" db="EMBL/GenBank/DDBJ databases">
        <title>Aequorivita flavus sp. nov., isolated from deep-sea sediment.</title>
        <authorList>
            <person name="Chen X."/>
        </authorList>
    </citation>
    <scope>NUCLEOTIDE SEQUENCE</scope>
    <source>
        <strain evidence="3">MCCC 1A16923</strain>
        <strain evidence="4 6">MCCC 1A16935</strain>
    </source>
</reference>
<sequence length="490" mass="51181">MIKSICILICCLSITSYSQIQLGEALYGEAAEDEFGVSISLSDNGSIMAVSAIYNDGNGTDSGQVRIFHNTGGSWDQIGQDIYGQHAGDASGMSVSVNGDGSIVAIGARWNDGNGNDSGHVRVYQNNNNTWVQIGQDIDGESPGDQSGMSISLSADGSIVAIGAWLNGGNGPHSGHVRVFGNNAGIWTQIGEDIDGQNSRDSCGRTVVLNATGNIVAVGSTGNTANTDGNGEVRVFQNIGGSWTQIGQKIVGDASNDDFGYAIKLSSDGNIIAIGAQANDGNGTASGQVKIYRNSSGTWTQIGQDIFGDAPGDRAGFALGLSGDGSILAVGAPFNNNNGQYAGHVKLYANNNDTWEQIGEDIEGEASDDHSGLGLSINREGTTLAIGSTYSNGNGYKSGQVRVFDISGLLHTPSKIPFQYAIYPNPASTHCIVQLAPTNTLHDIRIFNTNGQLLKTTKTTNLNIADLSSGTYFVHVRSEQGEAIQELIVD</sequence>
<evidence type="ECO:0000313" key="6">
    <source>
        <dbReference type="Proteomes" id="UP001390963"/>
    </source>
</evidence>
<keyword evidence="6" id="KW-1185">Reference proteome</keyword>
<dbReference type="InterPro" id="IPR026444">
    <property type="entry name" value="Secre_tail"/>
</dbReference>
<evidence type="ECO:0000313" key="3">
    <source>
        <dbReference type="EMBL" id="MEM0517246.1"/>
    </source>
</evidence>
<gene>
    <name evidence="4" type="ORF">VZD24_00670</name>
    <name evidence="3" type="ORF">VZD85_02690</name>
</gene>
<dbReference type="Pfam" id="PF14312">
    <property type="entry name" value="FG-GAP_2"/>
    <property type="match status" value="1"/>
</dbReference>
<dbReference type="NCBIfam" id="TIGR04183">
    <property type="entry name" value="Por_Secre_tail"/>
    <property type="match status" value="1"/>
</dbReference>
<comment type="caution">
    <text evidence="3">The sequence shown here is derived from an EMBL/GenBank/DDBJ whole genome shotgun (WGS) entry which is preliminary data.</text>
</comment>
<dbReference type="RefSeq" id="WP_342686632.1">
    <property type="nucleotide sequence ID" value="NZ_JAZBJM010000001.1"/>
</dbReference>
<accession>A0AB35YNV1</accession>
<evidence type="ECO:0000313" key="4">
    <source>
        <dbReference type="EMBL" id="MEM0572013.1"/>
    </source>
</evidence>
<keyword evidence="1" id="KW-0732">Signal</keyword>
<dbReference type="InterPro" id="IPR011043">
    <property type="entry name" value="Gal_Oxase/kelch_b-propeller"/>
</dbReference>
<evidence type="ECO:0000256" key="1">
    <source>
        <dbReference type="ARBA" id="ARBA00022729"/>
    </source>
</evidence>
<dbReference type="Pfam" id="PF18962">
    <property type="entry name" value="Por_Secre_tail"/>
    <property type="match status" value="1"/>
</dbReference>
<dbReference type="EMBL" id="JAZBJM010000001">
    <property type="protein sequence ID" value="MEM0517246.1"/>
    <property type="molecule type" value="Genomic_DNA"/>
</dbReference>
<organism evidence="3 5">
    <name type="scientific">Aequorivita flava</name>
    <dbReference type="NCBI Taxonomy" id="3114371"/>
    <lineage>
        <taxon>Bacteria</taxon>
        <taxon>Pseudomonadati</taxon>
        <taxon>Bacteroidota</taxon>
        <taxon>Flavobacteriia</taxon>
        <taxon>Flavobacteriales</taxon>
        <taxon>Flavobacteriaceae</taxon>
        <taxon>Aequorivita</taxon>
    </lineage>
</organism>
<dbReference type="AlphaFoldDB" id="A0AB35YNV1"/>
<evidence type="ECO:0000313" key="5">
    <source>
        <dbReference type="Proteomes" id="UP001388259"/>
    </source>
</evidence>
<dbReference type="EMBL" id="JBANCF010000001">
    <property type="protein sequence ID" value="MEM0572013.1"/>
    <property type="molecule type" value="Genomic_DNA"/>
</dbReference>
<evidence type="ECO:0000259" key="2">
    <source>
        <dbReference type="Pfam" id="PF18962"/>
    </source>
</evidence>
<protein>
    <submittedName>
        <fullName evidence="3">T9SS type A sorting domain-containing protein</fullName>
    </submittedName>
</protein>
<dbReference type="PANTHER" id="PTHR36220:SF1">
    <property type="entry name" value="GAMMA TUBULIN COMPLEX COMPONENT C-TERMINAL DOMAIN-CONTAINING PROTEIN"/>
    <property type="match status" value="1"/>
</dbReference>
<feature type="domain" description="Secretion system C-terminal sorting" evidence="2">
    <location>
        <begin position="422"/>
        <end position="489"/>
    </location>
</feature>
<dbReference type="InterPro" id="IPR013517">
    <property type="entry name" value="FG-GAP"/>
</dbReference>
<dbReference type="InterPro" id="IPR015915">
    <property type="entry name" value="Kelch-typ_b-propeller"/>
</dbReference>
<dbReference type="SUPFAM" id="SSF50965">
    <property type="entry name" value="Galactose oxidase, central domain"/>
    <property type="match status" value="2"/>
</dbReference>
<dbReference type="InterPro" id="IPR013519">
    <property type="entry name" value="Int_alpha_beta-p"/>
</dbReference>
<proteinExistence type="predicted"/>
<dbReference type="Proteomes" id="UP001390963">
    <property type="component" value="Unassembled WGS sequence"/>
</dbReference>
<dbReference type="PANTHER" id="PTHR36220">
    <property type="entry name" value="UNNAMED PRODUCT"/>
    <property type="match status" value="1"/>
</dbReference>
<name>A0AB35YNV1_9FLAO</name>
<dbReference type="SMART" id="SM00191">
    <property type="entry name" value="Int_alpha"/>
    <property type="match status" value="4"/>
</dbReference>
<dbReference type="Proteomes" id="UP001388259">
    <property type="component" value="Unassembled WGS sequence"/>
</dbReference>